<proteinExistence type="predicted"/>
<evidence type="ECO:0000259" key="1">
    <source>
        <dbReference type="SMART" id="SM00952"/>
    </source>
</evidence>
<dbReference type="EMBL" id="HBFB01011055">
    <property type="protein sequence ID" value="CAD8674303.1"/>
    <property type="molecule type" value="Transcribed_RNA"/>
</dbReference>
<dbReference type="GO" id="GO:0005759">
    <property type="term" value="C:mitochondrial matrix"/>
    <property type="evidence" value="ECO:0007669"/>
    <property type="project" value="TreeGrafter"/>
</dbReference>
<dbReference type="SMART" id="SM00952">
    <property type="entry name" value="RAP"/>
    <property type="match status" value="1"/>
</dbReference>
<reference evidence="2" key="1">
    <citation type="submission" date="2021-01" db="EMBL/GenBank/DDBJ databases">
        <authorList>
            <person name="Corre E."/>
            <person name="Pelletier E."/>
            <person name="Niang G."/>
            <person name="Scheremetjew M."/>
            <person name="Finn R."/>
            <person name="Kale V."/>
            <person name="Holt S."/>
            <person name="Cochrane G."/>
            <person name="Meng A."/>
            <person name="Brown T."/>
            <person name="Cohen L."/>
        </authorList>
    </citation>
    <scope>NUCLEOTIDE SEQUENCE</scope>
    <source>
        <strain evidence="2">SAG 11-49</strain>
    </source>
</reference>
<accession>A0A7S0RDQ4</accession>
<gene>
    <name evidence="2" type="ORF">CLEI1391_LOCUS6276</name>
</gene>
<dbReference type="PANTHER" id="PTHR21228">
    <property type="entry name" value="FAST LEU-RICH DOMAIN-CONTAINING"/>
    <property type="match status" value="1"/>
</dbReference>
<organism evidence="2">
    <name type="scientific">Chlamydomonas leiostraca</name>
    <dbReference type="NCBI Taxonomy" id="1034604"/>
    <lineage>
        <taxon>Eukaryota</taxon>
        <taxon>Viridiplantae</taxon>
        <taxon>Chlorophyta</taxon>
        <taxon>core chlorophytes</taxon>
        <taxon>Chlorophyceae</taxon>
        <taxon>CS clade</taxon>
        <taxon>Chlamydomonadales</taxon>
        <taxon>Chlamydomonadaceae</taxon>
        <taxon>Chlamydomonas</taxon>
    </lineage>
</organism>
<dbReference type="GO" id="GO:0000963">
    <property type="term" value="P:mitochondrial RNA processing"/>
    <property type="evidence" value="ECO:0007669"/>
    <property type="project" value="TreeGrafter"/>
</dbReference>
<dbReference type="GO" id="GO:0035770">
    <property type="term" value="C:ribonucleoprotein granule"/>
    <property type="evidence" value="ECO:0007669"/>
    <property type="project" value="TreeGrafter"/>
</dbReference>
<evidence type="ECO:0000313" key="2">
    <source>
        <dbReference type="EMBL" id="CAD8674303.1"/>
    </source>
</evidence>
<protein>
    <recommendedName>
        <fullName evidence="1">RAP domain-containing protein</fullName>
    </recommendedName>
</protein>
<dbReference type="GO" id="GO:0003723">
    <property type="term" value="F:RNA binding"/>
    <property type="evidence" value="ECO:0007669"/>
    <property type="project" value="TreeGrafter"/>
</dbReference>
<dbReference type="InterPro" id="IPR013584">
    <property type="entry name" value="RAP"/>
</dbReference>
<dbReference type="AlphaFoldDB" id="A0A7S0RDQ4"/>
<dbReference type="PANTHER" id="PTHR21228:SF40">
    <property type="entry name" value="LD45607P"/>
    <property type="match status" value="1"/>
</dbReference>
<dbReference type="InterPro" id="IPR050870">
    <property type="entry name" value="FAST_kinase"/>
</dbReference>
<feature type="domain" description="RAP" evidence="1">
    <location>
        <begin position="460"/>
        <end position="516"/>
    </location>
</feature>
<sequence length="543" mass="54504">MRSQAALRLAGRLLSAGAAAPSGVIAAEKAALGITADATRALPVTSLAATQATRSISSSFASQAQALTEVPVEGDVESLLKEIDRVVSAETASAKDVADAAVSLAYLQAKGNRRLWGKVFERAQATKASFDAASLTNFFWAASTAGVGHFKTLAELAGPAAALLPSLTPTQLSVVVEGLGRAGVNDAELFGKVADVVASKLGGMSGAEVARVVYGFGAAGVQDGTLTKAAAKALSERAGELGVREAAQAVWGLARLRRADKPALDALVRAAKGKLAGGDVAGVDVAGLAWGLAFIGYKPDADTGRALASALKGAAAELTPGHAVDAAWALGVLGAGDKDSVGALLGVAAAAVDAAPDCLDPYQAAALFEAAALTPEAKVPEQVVAFAGRMHALVEEGGRAKASGALACFREDVANAAARAMGARYRPEVAKAVAGFPVTTPAGVHIDIGVAVDAGTKVAIEAVGAHYLSSAGTPLGPALSRAGLLASQGYKPVLIPFSEWAGLAGEKAKAAYLLTKVKAAVPSASSKLSDLQRKLDEPFDAYA</sequence>
<name>A0A7S0RDQ4_9CHLO</name>
<dbReference type="GO" id="GO:0044528">
    <property type="term" value="P:regulation of mitochondrial mRNA stability"/>
    <property type="evidence" value="ECO:0007669"/>
    <property type="project" value="TreeGrafter"/>
</dbReference>